<dbReference type="Gene3D" id="1.10.150.240">
    <property type="entry name" value="Putative phosphatase, domain 2"/>
    <property type="match status" value="1"/>
</dbReference>
<gene>
    <name evidence="1" type="ORF">EHS15_00565</name>
</gene>
<accession>A0A4V3JYF5</accession>
<evidence type="ECO:0000313" key="2">
    <source>
        <dbReference type="Proteomes" id="UP000298058"/>
    </source>
</evidence>
<keyword evidence="1" id="KW-0378">Hydrolase</keyword>
<dbReference type="InterPro" id="IPR023198">
    <property type="entry name" value="PGP-like_dom2"/>
</dbReference>
<dbReference type="InterPro" id="IPR036412">
    <property type="entry name" value="HAD-like_sf"/>
</dbReference>
<dbReference type="OrthoDB" id="330583at2"/>
<name>A0A4V3JYF5_9LEPT</name>
<dbReference type="EMBL" id="RQHW01000002">
    <property type="protein sequence ID" value="TGN21046.1"/>
    <property type="molecule type" value="Genomic_DNA"/>
</dbReference>
<dbReference type="Gene3D" id="3.40.50.1000">
    <property type="entry name" value="HAD superfamily/HAD-like"/>
    <property type="match status" value="1"/>
</dbReference>
<reference evidence="1" key="1">
    <citation type="journal article" date="2019" name="PLoS Negl. Trop. Dis.">
        <title>Revisiting the worldwide diversity of Leptospira species in the environment.</title>
        <authorList>
            <person name="Vincent A.T."/>
            <person name="Schiettekatte O."/>
            <person name="Bourhy P."/>
            <person name="Veyrier F.J."/>
            <person name="Picardeau M."/>
        </authorList>
    </citation>
    <scope>NUCLEOTIDE SEQUENCE [LARGE SCALE GENOMIC DNA]</scope>
    <source>
        <strain evidence="1">201300427</strain>
    </source>
</reference>
<organism evidence="1 2">
    <name type="scientific">Leptospira idonii</name>
    <dbReference type="NCBI Taxonomy" id="1193500"/>
    <lineage>
        <taxon>Bacteria</taxon>
        <taxon>Pseudomonadati</taxon>
        <taxon>Spirochaetota</taxon>
        <taxon>Spirochaetia</taxon>
        <taxon>Leptospirales</taxon>
        <taxon>Leptospiraceae</taxon>
        <taxon>Leptospira</taxon>
    </lineage>
</organism>
<dbReference type="InterPro" id="IPR023214">
    <property type="entry name" value="HAD_sf"/>
</dbReference>
<evidence type="ECO:0000313" key="1">
    <source>
        <dbReference type="EMBL" id="TGN21046.1"/>
    </source>
</evidence>
<dbReference type="SUPFAM" id="SSF56784">
    <property type="entry name" value="HAD-like"/>
    <property type="match status" value="1"/>
</dbReference>
<dbReference type="RefSeq" id="WP_135758581.1">
    <property type="nucleotide sequence ID" value="NZ_RQHW01000002.1"/>
</dbReference>
<proteinExistence type="predicted"/>
<dbReference type="Proteomes" id="UP000298058">
    <property type="component" value="Unassembled WGS sequence"/>
</dbReference>
<protein>
    <submittedName>
        <fullName evidence="1">HAD family hydrolase</fullName>
    </submittedName>
</protein>
<dbReference type="AlphaFoldDB" id="A0A4V3JYF5"/>
<keyword evidence="2" id="KW-1185">Reference proteome</keyword>
<sequence length="234" mass="27221">MKSFQNLEYIFLHLDGVLLENILGPILHSVIVNRLQGEYTSEIENHILAKPKESALEYLREKLRLNLTNEELFELYQKERSLFEKGNVISAHPGILPFLRLLKDSGLKIMAYGGAPETYFETNMGSYSEYFHDVRYIRTNEMRPGVLEIIRKYGLEHHKCLFMDEEAYVGQVAKENHVPFIGFVTNFSYSFQPEEMEKIGIKHKVKSLEEVDLNLLEKIDSECLEMKKEKAGKI</sequence>
<dbReference type="GO" id="GO:0016787">
    <property type="term" value="F:hydrolase activity"/>
    <property type="evidence" value="ECO:0007669"/>
    <property type="project" value="UniProtKB-KW"/>
</dbReference>
<comment type="caution">
    <text evidence="1">The sequence shown here is derived from an EMBL/GenBank/DDBJ whole genome shotgun (WGS) entry which is preliminary data.</text>
</comment>